<dbReference type="RefSeq" id="WP_193110287.1">
    <property type="nucleotide sequence ID" value="NZ_CP041406.1"/>
</dbReference>
<dbReference type="KEGG" id="spal:FM071_07395"/>
<dbReference type="Proteomes" id="UP000593580">
    <property type="component" value="Chromosome"/>
</dbReference>
<evidence type="ECO:0000313" key="3">
    <source>
        <dbReference type="EMBL" id="QOP46122.1"/>
    </source>
</evidence>
<sequence length="369" mass="42062">MKNKKVLLELCMSPDLGGLELYMVRAAKALKDRFKVISIINKNGKLEQYYEDGKDSYIALEKKSNLLIFGAAKQLANIIDEKNVDVIHVHWTKDLPLVVLSKLLSKKRPKVVQTRNMTMTRFKDDFYHRFLYKNIDLMLPVTYQVKEQLEKFIPQDIRPQIEVLYMGSDKPELLEAPELKAFKEKTGLREDIFNIGMVGRINEAKGQYLLIEALSKMQQKNAEVFFVGHEMDKGYIQKLQKMAADLGVGSRVHFLGFMKNPHHFFQACDVIVMASRRETFGLVVIEAMQMGTAVVGSNSGGVVEIIDDEKTGLLFEMGNSDDLARKLERLQNDEALLNTIAHAGMMKCQEKFSNYLQFEKLGSILQGIV</sequence>
<protein>
    <submittedName>
        <fullName evidence="3">Glycosyltransferase family 4 protein</fullName>
    </submittedName>
</protein>
<dbReference type="Pfam" id="PF13477">
    <property type="entry name" value="Glyco_trans_4_2"/>
    <property type="match status" value="1"/>
</dbReference>
<dbReference type="InterPro" id="IPR028098">
    <property type="entry name" value="Glyco_trans_4-like_N"/>
</dbReference>
<keyword evidence="3" id="KW-0808">Transferase</keyword>
<evidence type="ECO:0000259" key="1">
    <source>
        <dbReference type="Pfam" id="PF00534"/>
    </source>
</evidence>
<dbReference type="PANTHER" id="PTHR12526">
    <property type="entry name" value="GLYCOSYLTRANSFERASE"/>
    <property type="match status" value="1"/>
</dbReference>
<dbReference type="CDD" id="cd03801">
    <property type="entry name" value="GT4_PimA-like"/>
    <property type="match status" value="1"/>
</dbReference>
<dbReference type="AlphaFoldDB" id="A0A7M1BBF5"/>
<evidence type="ECO:0000313" key="4">
    <source>
        <dbReference type="Proteomes" id="UP000593580"/>
    </source>
</evidence>
<dbReference type="GO" id="GO:0016757">
    <property type="term" value="F:glycosyltransferase activity"/>
    <property type="evidence" value="ECO:0007669"/>
    <property type="project" value="InterPro"/>
</dbReference>
<proteinExistence type="predicted"/>
<gene>
    <name evidence="3" type="ORF">FM071_07395</name>
</gene>
<feature type="domain" description="Glycosyl transferase family 1" evidence="1">
    <location>
        <begin position="182"/>
        <end position="340"/>
    </location>
</feature>
<reference evidence="3 4" key="1">
    <citation type="submission" date="2019-07" db="EMBL/GenBank/DDBJ databases">
        <title>Sulfurimonas paralvinellae sp. nov., a novel mesophilic, hydrogen- and sulfur-oxidizing chemolithoautotroph within the Epsilonproteo- bacteria isolated from a deep-sea hydrothermal vent polychaete nest, reclassification of Thiomicrospira denitrificans as Sulfurimonas denitrificans comb. nov. and emended description of the genus Sulfurimonas.</title>
        <authorList>
            <person name="Wang S."/>
            <person name="Jiang L."/>
            <person name="Shao Z."/>
        </authorList>
    </citation>
    <scope>NUCLEOTIDE SEQUENCE [LARGE SCALE GENOMIC DNA]</scope>
    <source>
        <strain evidence="3 4">GO25</strain>
    </source>
</reference>
<accession>A0A7M1BBF5</accession>
<name>A0A7M1BBF5_9BACT</name>
<organism evidence="3 4">
    <name type="scientific">Sulfurimonas paralvinellae</name>
    <dbReference type="NCBI Taxonomy" id="317658"/>
    <lineage>
        <taxon>Bacteria</taxon>
        <taxon>Pseudomonadati</taxon>
        <taxon>Campylobacterota</taxon>
        <taxon>Epsilonproteobacteria</taxon>
        <taxon>Campylobacterales</taxon>
        <taxon>Sulfurimonadaceae</taxon>
        <taxon>Sulfurimonas</taxon>
    </lineage>
</organism>
<dbReference type="Pfam" id="PF00534">
    <property type="entry name" value="Glycos_transf_1"/>
    <property type="match status" value="1"/>
</dbReference>
<keyword evidence="4" id="KW-1185">Reference proteome</keyword>
<dbReference type="Gene3D" id="3.40.50.2000">
    <property type="entry name" value="Glycogen Phosphorylase B"/>
    <property type="match status" value="2"/>
</dbReference>
<dbReference type="EMBL" id="CP041406">
    <property type="protein sequence ID" value="QOP46122.1"/>
    <property type="molecule type" value="Genomic_DNA"/>
</dbReference>
<feature type="domain" description="Glycosyltransferase subfamily 4-like N-terminal" evidence="2">
    <location>
        <begin position="11"/>
        <end position="136"/>
    </location>
</feature>
<dbReference type="InterPro" id="IPR001296">
    <property type="entry name" value="Glyco_trans_1"/>
</dbReference>
<evidence type="ECO:0000259" key="2">
    <source>
        <dbReference type="Pfam" id="PF13477"/>
    </source>
</evidence>
<dbReference type="SUPFAM" id="SSF53756">
    <property type="entry name" value="UDP-Glycosyltransferase/glycogen phosphorylase"/>
    <property type="match status" value="1"/>
</dbReference>